<proteinExistence type="predicted"/>
<dbReference type="OrthoDB" id="4965949at2759"/>
<accession>A0A8H4XL62</accession>
<dbReference type="AlphaFoldDB" id="A0A8H4XL62"/>
<dbReference type="Proteomes" id="UP000635477">
    <property type="component" value="Unassembled WGS sequence"/>
</dbReference>
<organism evidence="2 3">
    <name type="scientific">Fusarium zealandicum</name>
    <dbReference type="NCBI Taxonomy" id="1053134"/>
    <lineage>
        <taxon>Eukaryota</taxon>
        <taxon>Fungi</taxon>
        <taxon>Dikarya</taxon>
        <taxon>Ascomycota</taxon>
        <taxon>Pezizomycotina</taxon>
        <taxon>Sordariomycetes</taxon>
        <taxon>Hypocreomycetidae</taxon>
        <taxon>Hypocreales</taxon>
        <taxon>Nectriaceae</taxon>
        <taxon>Fusarium</taxon>
        <taxon>Fusarium staphyleae species complex</taxon>
    </lineage>
</organism>
<keyword evidence="1" id="KW-0732">Signal</keyword>
<dbReference type="EMBL" id="JABEYC010000366">
    <property type="protein sequence ID" value="KAF4978462.1"/>
    <property type="molecule type" value="Genomic_DNA"/>
</dbReference>
<feature type="chain" id="PRO_5034030535" evidence="1">
    <location>
        <begin position="19"/>
        <end position="116"/>
    </location>
</feature>
<keyword evidence="3" id="KW-1185">Reference proteome</keyword>
<name>A0A8H4XL62_9HYPO</name>
<sequence length="116" mass="12075">MELSISTALLAFVANVAAEVVFCETSDASPYLHNVQELVDNLLEAGAGERICLDYSLGSDDCGPTQCDWSGEGGAAWQLCKANGSQGLRCIRSVDGPLVSRHAAVFSSGLPADGLI</sequence>
<evidence type="ECO:0000313" key="2">
    <source>
        <dbReference type="EMBL" id="KAF4978462.1"/>
    </source>
</evidence>
<reference evidence="2" key="2">
    <citation type="submission" date="2020-05" db="EMBL/GenBank/DDBJ databases">
        <authorList>
            <person name="Kim H.-S."/>
            <person name="Proctor R.H."/>
            <person name="Brown D.W."/>
        </authorList>
    </citation>
    <scope>NUCLEOTIDE SEQUENCE</scope>
    <source>
        <strain evidence="2">NRRL 22465</strain>
    </source>
</reference>
<evidence type="ECO:0000256" key="1">
    <source>
        <dbReference type="SAM" id="SignalP"/>
    </source>
</evidence>
<gene>
    <name evidence="2" type="ORF">FZEAL_5148</name>
</gene>
<feature type="signal peptide" evidence="1">
    <location>
        <begin position="1"/>
        <end position="18"/>
    </location>
</feature>
<evidence type="ECO:0000313" key="3">
    <source>
        <dbReference type="Proteomes" id="UP000635477"/>
    </source>
</evidence>
<protein>
    <submittedName>
        <fullName evidence="2">Uncharacterized protein</fullName>
    </submittedName>
</protein>
<comment type="caution">
    <text evidence="2">The sequence shown here is derived from an EMBL/GenBank/DDBJ whole genome shotgun (WGS) entry which is preliminary data.</text>
</comment>
<reference evidence="2" key="1">
    <citation type="journal article" date="2020" name="BMC Genomics">
        <title>Correction to: Identification and distribution of gene clusters required for synthesis of sphingolipid metabolism inhibitors in diverse species of the filamentous fungus Fusarium.</title>
        <authorList>
            <person name="Kim H.S."/>
            <person name="Lohmar J.M."/>
            <person name="Busman M."/>
            <person name="Brown D.W."/>
            <person name="Naumann T.A."/>
            <person name="Divon H.H."/>
            <person name="Lysoe E."/>
            <person name="Uhlig S."/>
            <person name="Proctor R.H."/>
        </authorList>
    </citation>
    <scope>NUCLEOTIDE SEQUENCE</scope>
    <source>
        <strain evidence="2">NRRL 22465</strain>
    </source>
</reference>